<evidence type="ECO:0000256" key="4">
    <source>
        <dbReference type="ARBA" id="ARBA00022833"/>
    </source>
</evidence>
<keyword evidence="2" id="KW-0677">Repeat</keyword>
<dbReference type="Proteomes" id="UP001497472">
    <property type="component" value="Unassembled WGS sequence"/>
</dbReference>
<dbReference type="PANTHER" id="PTHR12675">
    <property type="entry name" value="MUSCLEBLIND-LIKE PROTEIN"/>
    <property type="match status" value="1"/>
</dbReference>
<dbReference type="SMART" id="SM00356">
    <property type="entry name" value="ZnF_C3H1"/>
    <property type="match status" value="2"/>
</dbReference>
<feature type="compositionally biased region" description="Pro residues" evidence="6">
    <location>
        <begin position="135"/>
        <end position="144"/>
    </location>
</feature>
<accession>A0AAV1JXD0</accession>
<sequence length="555" mass="62502">MNNTNTQDGSQTPGSTQPTSLPPSGGRNVANSDQREICRNYEWGTCTKGAACRFRHVFDYEHMKETLKFCHDYQNHAVCSREGCTYLHTTKEEQTLFFSTGKLPLVLKKRYAKLSKGETIQQIASYIKEVVPNPAIPPPPPSAPSQPAVAKPMGSVPAQATPMGPMHMPRRTMGAMHPTGLNMGPMMSMPSIVAPPPPMHPIQHLPPPPPPPTQSSTTTPNSAPPTYTAPGQSGIGYAVNQTSSSVLPAKFDASKPPPPLPHIQNGNLKRTSQSEMEAGPSKLRKEREGPGDEARCEYCQQRQLRIDIYKQEIEKMNTREKLQILIYKKKLEDCQKRKEILKTLLSPDLYKLLEDFLDESPPLPNQVNQNEIPNDRQLIVQLFNLFMNNGRPAPSRNDERIRSLLSTKPDAGKSLNTDTILSFMKLLGAGTKPPNADKSNENNNVSSNGMNDYTYGRTSTNADIPAPFNISVNASVATTICLQQWRDRICRKHQWRPFYPLQVHQCTISITEYRDRRRQQQQNRRRAFPPLHQITLIHNRIHRHHITIRTNNVRI</sequence>
<dbReference type="Gene3D" id="3.30.1370.210">
    <property type="match status" value="1"/>
</dbReference>
<feature type="region of interest" description="Disordered" evidence="6">
    <location>
        <begin position="1"/>
        <end position="31"/>
    </location>
</feature>
<keyword evidence="4 5" id="KW-0862">Zinc</keyword>
<evidence type="ECO:0000256" key="5">
    <source>
        <dbReference type="PROSITE-ProRule" id="PRU00723"/>
    </source>
</evidence>
<evidence type="ECO:0000256" key="2">
    <source>
        <dbReference type="ARBA" id="ARBA00022737"/>
    </source>
</evidence>
<feature type="compositionally biased region" description="Polar residues" evidence="6">
    <location>
        <begin position="1"/>
        <end position="19"/>
    </location>
</feature>
<dbReference type="InterPro" id="IPR000571">
    <property type="entry name" value="Znf_CCCH"/>
</dbReference>
<dbReference type="GO" id="GO:0003723">
    <property type="term" value="F:RNA binding"/>
    <property type="evidence" value="ECO:0007669"/>
    <property type="project" value="TreeGrafter"/>
</dbReference>
<evidence type="ECO:0000256" key="1">
    <source>
        <dbReference type="ARBA" id="ARBA00022723"/>
    </source>
</evidence>
<gene>
    <name evidence="8" type="ORF">LNINA_LOCUS13116</name>
</gene>
<feature type="domain" description="C3H1-type" evidence="7">
    <location>
        <begin position="32"/>
        <end position="59"/>
    </location>
</feature>
<evidence type="ECO:0000256" key="6">
    <source>
        <dbReference type="SAM" id="MobiDB-lite"/>
    </source>
</evidence>
<feature type="region of interest" description="Disordered" evidence="6">
    <location>
        <begin position="188"/>
        <end position="290"/>
    </location>
</feature>
<dbReference type="AlphaFoldDB" id="A0AAV1JXD0"/>
<keyword evidence="3 5" id="KW-0863">Zinc-finger</keyword>
<feature type="compositionally biased region" description="Polar residues" evidence="6">
    <location>
        <begin position="264"/>
        <end position="275"/>
    </location>
</feature>
<dbReference type="GO" id="GO:0043484">
    <property type="term" value="P:regulation of RNA splicing"/>
    <property type="evidence" value="ECO:0007669"/>
    <property type="project" value="TreeGrafter"/>
</dbReference>
<reference evidence="8 9" key="1">
    <citation type="submission" date="2023-11" db="EMBL/GenBank/DDBJ databases">
        <authorList>
            <person name="Okamura Y."/>
        </authorList>
    </citation>
    <scope>NUCLEOTIDE SEQUENCE [LARGE SCALE GENOMIC DNA]</scope>
</reference>
<organism evidence="8 9">
    <name type="scientific">Leptosia nina</name>
    <dbReference type="NCBI Taxonomy" id="320188"/>
    <lineage>
        <taxon>Eukaryota</taxon>
        <taxon>Metazoa</taxon>
        <taxon>Ecdysozoa</taxon>
        <taxon>Arthropoda</taxon>
        <taxon>Hexapoda</taxon>
        <taxon>Insecta</taxon>
        <taxon>Pterygota</taxon>
        <taxon>Neoptera</taxon>
        <taxon>Endopterygota</taxon>
        <taxon>Lepidoptera</taxon>
        <taxon>Glossata</taxon>
        <taxon>Ditrysia</taxon>
        <taxon>Papilionoidea</taxon>
        <taxon>Pieridae</taxon>
        <taxon>Pierinae</taxon>
        <taxon>Leptosia</taxon>
    </lineage>
</organism>
<keyword evidence="1 5" id="KW-0479">Metal-binding</keyword>
<comment type="caution">
    <text evidence="8">The sequence shown here is derived from an EMBL/GenBank/DDBJ whole genome shotgun (WGS) entry which is preliminary data.</text>
</comment>
<protein>
    <recommendedName>
        <fullName evidence="7">C3H1-type domain-containing protein</fullName>
    </recommendedName>
</protein>
<name>A0AAV1JXD0_9NEOP</name>
<dbReference type="PROSITE" id="PS50103">
    <property type="entry name" value="ZF_C3H1"/>
    <property type="match status" value="1"/>
</dbReference>
<evidence type="ECO:0000313" key="9">
    <source>
        <dbReference type="Proteomes" id="UP001497472"/>
    </source>
</evidence>
<feature type="compositionally biased region" description="Low complexity" evidence="6">
    <location>
        <begin position="214"/>
        <end position="226"/>
    </location>
</feature>
<dbReference type="PANTHER" id="PTHR12675:SF6">
    <property type="entry name" value="ZINC FINGER CCCH DOMAIN-CONTAINING PROTEIN 10"/>
    <property type="match status" value="1"/>
</dbReference>
<feature type="region of interest" description="Disordered" evidence="6">
    <location>
        <begin position="135"/>
        <end position="158"/>
    </location>
</feature>
<dbReference type="GO" id="GO:0008270">
    <property type="term" value="F:zinc ion binding"/>
    <property type="evidence" value="ECO:0007669"/>
    <property type="project" value="UniProtKB-KW"/>
</dbReference>
<feature type="zinc finger region" description="C3H1-type" evidence="5">
    <location>
        <begin position="32"/>
        <end position="59"/>
    </location>
</feature>
<feature type="compositionally biased region" description="Pro residues" evidence="6">
    <location>
        <begin position="193"/>
        <end position="213"/>
    </location>
</feature>
<evidence type="ECO:0000259" key="7">
    <source>
        <dbReference type="PROSITE" id="PS50103"/>
    </source>
</evidence>
<proteinExistence type="predicted"/>
<evidence type="ECO:0000256" key="3">
    <source>
        <dbReference type="ARBA" id="ARBA00022771"/>
    </source>
</evidence>
<keyword evidence="9" id="KW-1185">Reference proteome</keyword>
<evidence type="ECO:0000313" key="8">
    <source>
        <dbReference type="EMBL" id="CAK1554184.1"/>
    </source>
</evidence>
<dbReference type="EMBL" id="CAVLEF010000265">
    <property type="protein sequence ID" value="CAK1554184.1"/>
    <property type="molecule type" value="Genomic_DNA"/>
</dbReference>